<dbReference type="EMBL" id="ACIO01000031">
    <property type="protein sequence ID" value="EFD01268.1"/>
    <property type="molecule type" value="Genomic_DNA"/>
</dbReference>
<dbReference type="HOGENOM" id="CLU_2788223_0_0_9"/>
<organism evidence="1 2">
    <name type="scientific">Hungatella hathewayi DSM 13479</name>
    <dbReference type="NCBI Taxonomy" id="566550"/>
    <lineage>
        <taxon>Bacteria</taxon>
        <taxon>Bacillati</taxon>
        <taxon>Bacillota</taxon>
        <taxon>Clostridia</taxon>
        <taxon>Lachnospirales</taxon>
        <taxon>Lachnospiraceae</taxon>
        <taxon>Hungatella</taxon>
    </lineage>
</organism>
<evidence type="ECO:0000313" key="2">
    <source>
        <dbReference type="Proteomes" id="UP000004968"/>
    </source>
</evidence>
<name>D3AA90_9FIRM</name>
<comment type="caution">
    <text evidence="1">The sequence shown here is derived from an EMBL/GenBank/DDBJ whole genome shotgun (WGS) entry which is preliminary data.</text>
</comment>
<proteinExistence type="predicted"/>
<reference evidence="1 2" key="1">
    <citation type="submission" date="2010-01" db="EMBL/GenBank/DDBJ databases">
        <authorList>
            <person name="Weinstock G."/>
            <person name="Sodergren E."/>
            <person name="Clifton S."/>
            <person name="Fulton L."/>
            <person name="Fulton B."/>
            <person name="Courtney L."/>
            <person name="Fronick C."/>
            <person name="Harrison M."/>
            <person name="Strong C."/>
            <person name="Farmer C."/>
            <person name="Delahaunty K."/>
            <person name="Markovic C."/>
            <person name="Hall O."/>
            <person name="Minx P."/>
            <person name="Tomlinson C."/>
            <person name="Mitreva M."/>
            <person name="Nelson J."/>
            <person name="Hou S."/>
            <person name="Wollam A."/>
            <person name="Pepin K.H."/>
            <person name="Johnson M."/>
            <person name="Bhonagiri V."/>
            <person name="Nash W.E."/>
            <person name="Warren W."/>
            <person name="Chinwalla A."/>
            <person name="Mardis E.R."/>
            <person name="Wilson R.K."/>
        </authorList>
    </citation>
    <scope>NUCLEOTIDE SEQUENCE [LARGE SCALE GENOMIC DNA]</scope>
    <source>
        <strain evidence="1 2">DSM 13479</strain>
    </source>
</reference>
<evidence type="ECO:0000313" key="1">
    <source>
        <dbReference type="EMBL" id="EFD01268.1"/>
    </source>
</evidence>
<accession>D3AA90</accession>
<dbReference type="AlphaFoldDB" id="D3AA90"/>
<sequence>MKRRREKMGDGQILTIKDCMVRHNKSYDTIAALFKRKGSPAFRVGREWQVDVIKWDAYLLKLAEEAKG</sequence>
<protein>
    <submittedName>
        <fullName evidence="1">Uncharacterized protein</fullName>
    </submittedName>
</protein>
<gene>
    <name evidence="1" type="ORF">CLOSTHATH_00511</name>
</gene>
<dbReference type="Proteomes" id="UP000004968">
    <property type="component" value="Unassembled WGS sequence"/>
</dbReference>